<proteinExistence type="predicted"/>
<dbReference type="Proteomes" id="UP000651156">
    <property type="component" value="Unassembled WGS sequence"/>
</dbReference>
<gene>
    <name evidence="1" type="ORF">IQ230_24845</name>
</gene>
<dbReference type="EMBL" id="JADEWN010000099">
    <property type="protein sequence ID" value="MBE9193504.1"/>
    <property type="molecule type" value="Genomic_DNA"/>
</dbReference>
<sequence>MARKGGNPETYFKSNYSGKVAKKAVGVKLPLELDAYVRSLDSPSDWLREAAIEKYQREQLCREQTN</sequence>
<reference evidence="1 2" key="1">
    <citation type="submission" date="2020-10" db="EMBL/GenBank/DDBJ databases">
        <authorList>
            <person name="Castelo-Branco R."/>
            <person name="Eusebio N."/>
            <person name="Adriana R."/>
            <person name="Vieira A."/>
            <person name="Brugerolle De Fraissinette N."/>
            <person name="Rezende De Castro R."/>
            <person name="Schneider M.P."/>
            <person name="Vasconcelos V."/>
            <person name="Leao P.N."/>
        </authorList>
    </citation>
    <scope>NUCLEOTIDE SEQUENCE [LARGE SCALE GENOMIC DNA]</scope>
    <source>
        <strain evidence="1 2">LEGE 06123</strain>
    </source>
</reference>
<comment type="caution">
    <text evidence="1">The sequence shown here is derived from an EMBL/GenBank/DDBJ whole genome shotgun (WGS) entry which is preliminary data.</text>
</comment>
<protein>
    <submittedName>
        <fullName evidence="1">Uncharacterized protein</fullName>
    </submittedName>
</protein>
<organism evidence="1 2">
    <name type="scientific">Gloeocapsopsis crepidinum LEGE 06123</name>
    <dbReference type="NCBI Taxonomy" id="588587"/>
    <lineage>
        <taxon>Bacteria</taxon>
        <taxon>Bacillati</taxon>
        <taxon>Cyanobacteriota</taxon>
        <taxon>Cyanophyceae</taxon>
        <taxon>Oscillatoriophycideae</taxon>
        <taxon>Chroococcales</taxon>
        <taxon>Chroococcaceae</taxon>
        <taxon>Gloeocapsopsis</taxon>
    </lineage>
</organism>
<evidence type="ECO:0000313" key="2">
    <source>
        <dbReference type="Proteomes" id="UP000651156"/>
    </source>
</evidence>
<accession>A0ABR9UYV3</accession>
<name>A0ABR9UYV3_9CHRO</name>
<dbReference type="RefSeq" id="WP_193934886.1">
    <property type="nucleotide sequence ID" value="NZ_CAWPMZ010000149.1"/>
</dbReference>
<evidence type="ECO:0000313" key="1">
    <source>
        <dbReference type="EMBL" id="MBE9193504.1"/>
    </source>
</evidence>
<keyword evidence="2" id="KW-1185">Reference proteome</keyword>